<dbReference type="EMBL" id="KN824287">
    <property type="protein sequence ID" value="KIM29759.1"/>
    <property type="molecule type" value="Genomic_DNA"/>
</dbReference>
<dbReference type="InterPro" id="IPR001632">
    <property type="entry name" value="WD40_G-protein_beta-like"/>
</dbReference>
<dbReference type="Gene3D" id="2.130.10.10">
    <property type="entry name" value="YVTN repeat-like/Quinoprotein amine dehydrogenase"/>
    <property type="match status" value="1"/>
</dbReference>
<feature type="repeat" description="WD" evidence="3">
    <location>
        <begin position="17"/>
        <end position="58"/>
    </location>
</feature>
<dbReference type="PROSITE" id="PS50294">
    <property type="entry name" value="WD_REPEATS_REGION"/>
    <property type="match status" value="2"/>
</dbReference>
<dbReference type="Proteomes" id="UP000054097">
    <property type="component" value="Unassembled WGS sequence"/>
</dbReference>
<dbReference type="OrthoDB" id="538223at2759"/>
<evidence type="ECO:0000313" key="4">
    <source>
        <dbReference type="EMBL" id="KIM29759.1"/>
    </source>
</evidence>
<keyword evidence="2" id="KW-0677">Repeat</keyword>
<dbReference type="PROSITE" id="PS00678">
    <property type="entry name" value="WD_REPEATS_1"/>
    <property type="match status" value="2"/>
</dbReference>
<dbReference type="PRINTS" id="PR00319">
    <property type="entry name" value="GPROTEINB"/>
</dbReference>
<keyword evidence="5" id="KW-1185">Reference proteome</keyword>
<evidence type="ECO:0000256" key="3">
    <source>
        <dbReference type="PROSITE-ProRule" id="PRU00221"/>
    </source>
</evidence>
<dbReference type="InterPro" id="IPR001680">
    <property type="entry name" value="WD40_rpt"/>
</dbReference>
<dbReference type="SMART" id="SM00320">
    <property type="entry name" value="WD40"/>
    <property type="match status" value="2"/>
</dbReference>
<reference evidence="5" key="2">
    <citation type="submission" date="2015-01" db="EMBL/GenBank/DDBJ databases">
        <title>Evolutionary Origins and Diversification of the Mycorrhizal Mutualists.</title>
        <authorList>
            <consortium name="DOE Joint Genome Institute"/>
            <consortium name="Mycorrhizal Genomics Consortium"/>
            <person name="Kohler A."/>
            <person name="Kuo A."/>
            <person name="Nagy L.G."/>
            <person name="Floudas D."/>
            <person name="Copeland A."/>
            <person name="Barry K.W."/>
            <person name="Cichocki N."/>
            <person name="Veneault-Fourrey C."/>
            <person name="LaButti K."/>
            <person name="Lindquist E.A."/>
            <person name="Lipzen A."/>
            <person name="Lundell T."/>
            <person name="Morin E."/>
            <person name="Murat C."/>
            <person name="Riley R."/>
            <person name="Ohm R."/>
            <person name="Sun H."/>
            <person name="Tunlid A."/>
            <person name="Henrissat B."/>
            <person name="Grigoriev I.V."/>
            <person name="Hibbett D.S."/>
            <person name="Martin F."/>
        </authorList>
    </citation>
    <scope>NUCLEOTIDE SEQUENCE [LARGE SCALE GENOMIC DNA]</scope>
    <source>
        <strain evidence="5">MAFF 305830</strain>
    </source>
</reference>
<dbReference type="InterPro" id="IPR019775">
    <property type="entry name" value="WD40_repeat_CS"/>
</dbReference>
<dbReference type="SUPFAM" id="SSF50978">
    <property type="entry name" value="WD40 repeat-like"/>
    <property type="match status" value="1"/>
</dbReference>
<dbReference type="InterPro" id="IPR015943">
    <property type="entry name" value="WD40/YVTN_repeat-like_dom_sf"/>
</dbReference>
<keyword evidence="1 3" id="KW-0853">WD repeat</keyword>
<sequence>TIRIWDAQTGMPVGMPLKGHTGNVTSVTWSPNGQNIASGSDDYTIRIWDAATGAPVGDPLRGHLGGITSVIYSPDGRYIVSGSEDHTICVWDVDIHFLEDKTASSGLFDLPLPFLNKIFCDSCNPNAVSRIGIDPMFMDSEGWVRCDDGILLWVPEDCRHGVTSHVIRTIPGDDRQRCVRLDLRDFKYGDSWTGVYHGTQ</sequence>
<feature type="repeat" description="WD" evidence="3">
    <location>
        <begin position="60"/>
        <end position="94"/>
    </location>
</feature>
<dbReference type="PANTHER" id="PTHR19848:SF8">
    <property type="entry name" value="F-BOX AND WD REPEAT DOMAIN CONTAINING 7"/>
    <property type="match status" value="1"/>
</dbReference>
<gene>
    <name evidence="4" type="ORF">M408DRAFT_67486</name>
</gene>
<name>A0A0C3BCC2_SERVB</name>
<dbReference type="HOGENOM" id="CLU_000288_57_19_1"/>
<dbReference type="STRING" id="933852.A0A0C3BCC2"/>
<feature type="non-terminal residue" evidence="4">
    <location>
        <position position="1"/>
    </location>
</feature>
<dbReference type="InterPro" id="IPR036322">
    <property type="entry name" value="WD40_repeat_dom_sf"/>
</dbReference>
<evidence type="ECO:0000256" key="2">
    <source>
        <dbReference type="ARBA" id="ARBA00022737"/>
    </source>
</evidence>
<evidence type="ECO:0000313" key="5">
    <source>
        <dbReference type="Proteomes" id="UP000054097"/>
    </source>
</evidence>
<protein>
    <submittedName>
        <fullName evidence="4">Uncharacterized protein</fullName>
    </submittedName>
</protein>
<organism evidence="4 5">
    <name type="scientific">Serendipita vermifera MAFF 305830</name>
    <dbReference type="NCBI Taxonomy" id="933852"/>
    <lineage>
        <taxon>Eukaryota</taxon>
        <taxon>Fungi</taxon>
        <taxon>Dikarya</taxon>
        <taxon>Basidiomycota</taxon>
        <taxon>Agaricomycotina</taxon>
        <taxon>Agaricomycetes</taxon>
        <taxon>Sebacinales</taxon>
        <taxon>Serendipitaceae</taxon>
        <taxon>Serendipita</taxon>
    </lineage>
</organism>
<dbReference type="Pfam" id="PF00400">
    <property type="entry name" value="WD40"/>
    <property type="match status" value="2"/>
</dbReference>
<accession>A0A0C3BCC2</accession>
<reference evidence="4 5" key="1">
    <citation type="submission" date="2014-04" db="EMBL/GenBank/DDBJ databases">
        <authorList>
            <consortium name="DOE Joint Genome Institute"/>
            <person name="Kuo A."/>
            <person name="Zuccaro A."/>
            <person name="Kohler A."/>
            <person name="Nagy L.G."/>
            <person name="Floudas D."/>
            <person name="Copeland A."/>
            <person name="Barry K.W."/>
            <person name="Cichocki N."/>
            <person name="Veneault-Fourrey C."/>
            <person name="LaButti K."/>
            <person name="Lindquist E.A."/>
            <person name="Lipzen A."/>
            <person name="Lundell T."/>
            <person name="Morin E."/>
            <person name="Murat C."/>
            <person name="Sun H."/>
            <person name="Tunlid A."/>
            <person name="Henrissat B."/>
            <person name="Grigoriev I.V."/>
            <person name="Hibbett D.S."/>
            <person name="Martin F."/>
            <person name="Nordberg H.P."/>
            <person name="Cantor M.N."/>
            <person name="Hua S.X."/>
        </authorList>
    </citation>
    <scope>NUCLEOTIDE SEQUENCE [LARGE SCALE GENOMIC DNA]</scope>
    <source>
        <strain evidence="4 5">MAFF 305830</strain>
    </source>
</reference>
<evidence type="ECO:0000256" key="1">
    <source>
        <dbReference type="ARBA" id="ARBA00022574"/>
    </source>
</evidence>
<dbReference type="PANTHER" id="PTHR19848">
    <property type="entry name" value="WD40 REPEAT PROTEIN"/>
    <property type="match status" value="1"/>
</dbReference>
<proteinExistence type="predicted"/>
<dbReference type="AlphaFoldDB" id="A0A0C3BCC2"/>
<dbReference type="PROSITE" id="PS50082">
    <property type="entry name" value="WD_REPEATS_2"/>
    <property type="match status" value="2"/>
</dbReference>